<dbReference type="GO" id="GO:0005829">
    <property type="term" value="C:cytosol"/>
    <property type="evidence" value="ECO:0007669"/>
    <property type="project" value="TreeGrafter"/>
</dbReference>
<gene>
    <name evidence="5" type="ORF">K457DRAFT_26661</name>
</gene>
<evidence type="ECO:0000313" key="5">
    <source>
        <dbReference type="EMBL" id="OAQ21915.1"/>
    </source>
</evidence>
<feature type="domain" description="Alanine racemase N-terminal" evidence="4">
    <location>
        <begin position="75"/>
        <end position="178"/>
    </location>
</feature>
<dbReference type="Proteomes" id="UP000078512">
    <property type="component" value="Unassembled WGS sequence"/>
</dbReference>
<dbReference type="EMBL" id="KV442458">
    <property type="protein sequence ID" value="OAQ21915.1"/>
    <property type="molecule type" value="Genomic_DNA"/>
</dbReference>
<keyword evidence="6" id="KW-1185">Reference proteome</keyword>
<dbReference type="OrthoDB" id="186866at2759"/>
<dbReference type="InterPro" id="IPR029066">
    <property type="entry name" value="PLP-binding_barrel"/>
</dbReference>
<sequence length="178" mass="19615">MAAIKSMPRPISAAIDLTALAHNLATIRSLVPQSKIWSIVKANAYGHGLARVLPGLRKTDGFGVLDLDAAIKLRDDEQLQMLEATRLTKPVNIQLKMNTGMNRLGYRPEVYPAAWQRARACPNIGQITLMTHFSDADNGRGVEYQMGEFERGAKELAGPRCLANSAAVLWHARTHANW</sequence>
<keyword evidence="3" id="KW-0413">Isomerase</keyword>
<evidence type="ECO:0000256" key="1">
    <source>
        <dbReference type="ARBA" id="ARBA00001933"/>
    </source>
</evidence>
<evidence type="ECO:0000313" key="6">
    <source>
        <dbReference type="Proteomes" id="UP000078512"/>
    </source>
</evidence>
<dbReference type="SUPFAM" id="SSF51419">
    <property type="entry name" value="PLP-binding barrel"/>
    <property type="match status" value="1"/>
</dbReference>
<dbReference type="InterPro" id="IPR020622">
    <property type="entry name" value="Ala_racemase_pyridoxalP-BS"/>
</dbReference>
<protein>
    <recommendedName>
        <fullName evidence="4">Alanine racemase N-terminal domain-containing protein</fullName>
    </recommendedName>
</protein>
<dbReference type="GO" id="GO:0030632">
    <property type="term" value="P:D-alanine biosynthetic process"/>
    <property type="evidence" value="ECO:0007669"/>
    <property type="project" value="TreeGrafter"/>
</dbReference>
<dbReference type="Gene3D" id="3.20.20.10">
    <property type="entry name" value="Alanine racemase"/>
    <property type="match status" value="2"/>
</dbReference>
<reference evidence="5 6" key="1">
    <citation type="submission" date="2016-05" db="EMBL/GenBank/DDBJ databases">
        <title>Genome sequencing reveals origins of a unique bacterial endosymbiosis in the earliest lineages of terrestrial Fungi.</title>
        <authorList>
            <consortium name="DOE Joint Genome Institute"/>
            <person name="Uehling J."/>
            <person name="Gryganskyi A."/>
            <person name="Hameed K."/>
            <person name="Tschaplinski T."/>
            <person name="Misztal P."/>
            <person name="Wu S."/>
            <person name="Desiro A."/>
            <person name="Vande Pol N."/>
            <person name="Du Z.-Y."/>
            <person name="Zienkiewicz A."/>
            <person name="Zienkiewicz K."/>
            <person name="Morin E."/>
            <person name="Tisserant E."/>
            <person name="Splivallo R."/>
            <person name="Hainaut M."/>
            <person name="Henrissat B."/>
            <person name="Ohm R."/>
            <person name="Kuo A."/>
            <person name="Yan J."/>
            <person name="Lipzen A."/>
            <person name="Nolan M."/>
            <person name="Labutti K."/>
            <person name="Barry K."/>
            <person name="Goldstein A."/>
            <person name="Labbe J."/>
            <person name="Schadt C."/>
            <person name="Tuskan G."/>
            <person name="Grigoriev I."/>
            <person name="Martin F."/>
            <person name="Vilgalys R."/>
            <person name="Bonito G."/>
        </authorList>
    </citation>
    <scope>NUCLEOTIDE SEQUENCE [LARGE SCALE GENOMIC DNA]</scope>
    <source>
        <strain evidence="5 6">AG-77</strain>
    </source>
</reference>
<dbReference type="STRING" id="1314771.A0A197J9U2"/>
<dbReference type="PANTHER" id="PTHR30511:SF0">
    <property type="entry name" value="ALANINE RACEMASE, CATABOLIC-RELATED"/>
    <property type="match status" value="1"/>
</dbReference>
<feature type="non-terminal residue" evidence="5">
    <location>
        <position position="178"/>
    </location>
</feature>
<dbReference type="InterPro" id="IPR001608">
    <property type="entry name" value="Ala_racemase_N"/>
</dbReference>
<evidence type="ECO:0000256" key="2">
    <source>
        <dbReference type="ARBA" id="ARBA00022898"/>
    </source>
</evidence>
<dbReference type="PROSITE" id="PS00395">
    <property type="entry name" value="ALANINE_RACEMASE"/>
    <property type="match status" value="1"/>
</dbReference>
<dbReference type="GO" id="GO:0030170">
    <property type="term" value="F:pyridoxal phosphate binding"/>
    <property type="evidence" value="ECO:0007669"/>
    <property type="project" value="TreeGrafter"/>
</dbReference>
<organism evidence="5 6">
    <name type="scientific">Linnemannia elongata AG-77</name>
    <dbReference type="NCBI Taxonomy" id="1314771"/>
    <lineage>
        <taxon>Eukaryota</taxon>
        <taxon>Fungi</taxon>
        <taxon>Fungi incertae sedis</taxon>
        <taxon>Mucoromycota</taxon>
        <taxon>Mortierellomycotina</taxon>
        <taxon>Mortierellomycetes</taxon>
        <taxon>Mortierellales</taxon>
        <taxon>Mortierellaceae</taxon>
        <taxon>Linnemannia</taxon>
    </lineage>
</organism>
<dbReference type="PANTHER" id="PTHR30511">
    <property type="entry name" value="ALANINE RACEMASE"/>
    <property type="match status" value="1"/>
</dbReference>
<comment type="cofactor">
    <cofactor evidence="1">
        <name>pyridoxal 5'-phosphate</name>
        <dbReference type="ChEBI" id="CHEBI:597326"/>
    </cofactor>
</comment>
<keyword evidence="2" id="KW-0663">Pyridoxal phosphate</keyword>
<accession>A0A197J9U2</accession>
<dbReference type="AlphaFoldDB" id="A0A197J9U2"/>
<name>A0A197J9U2_9FUNG</name>
<proteinExistence type="predicted"/>
<dbReference type="GO" id="GO:0008784">
    <property type="term" value="F:alanine racemase activity"/>
    <property type="evidence" value="ECO:0007669"/>
    <property type="project" value="TreeGrafter"/>
</dbReference>
<evidence type="ECO:0000259" key="4">
    <source>
        <dbReference type="Pfam" id="PF01168"/>
    </source>
</evidence>
<evidence type="ECO:0000256" key="3">
    <source>
        <dbReference type="ARBA" id="ARBA00023235"/>
    </source>
</evidence>
<dbReference type="Pfam" id="PF01168">
    <property type="entry name" value="Ala_racemase_N"/>
    <property type="match status" value="1"/>
</dbReference>
<dbReference type="InterPro" id="IPR000821">
    <property type="entry name" value="Ala_racemase"/>
</dbReference>